<dbReference type="CDD" id="cd06261">
    <property type="entry name" value="TM_PBP2"/>
    <property type="match status" value="1"/>
</dbReference>
<dbReference type="Proteomes" id="UP000297972">
    <property type="component" value="Unassembled WGS sequence"/>
</dbReference>
<dbReference type="SUPFAM" id="SSF161098">
    <property type="entry name" value="MetI-like"/>
    <property type="match status" value="1"/>
</dbReference>
<reference evidence="10 11" key="1">
    <citation type="submission" date="2019-03" db="EMBL/GenBank/DDBJ databases">
        <authorList>
            <person name="Li J."/>
        </authorList>
    </citation>
    <scope>NUCLEOTIDE SEQUENCE [LARGE SCALE GENOMIC DNA]</scope>
    <source>
        <strain evidence="10 11">3058</strain>
    </source>
</reference>
<dbReference type="AlphaFoldDB" id="A0A4Z1BWR0"/>
<feature type="transmembrane region" description="Helical" evidence="7">
    <location>
        <begin position="164"/>
        <end position="185"/>
    </location>
</feature>
<comment type="caution">
    <text evidence="10">The sequence shown here is derived from an EMBL/GenBank/DDBJ whole genome shotgun (WGS) entry which is preliminary data.</text>
</comment>
<dbReference type="GO" id="GO:0005886">
    <property type="term" value="C:plasma membrane"/>
    <property type="evidence" value="ECO:0007669"/>
    <property type="project" value="UniProtKB-SubCell"/>
</dbReference>
<keyword evidence="11" id="KW-1185">Reference proteome</keyword>
<comment type="similarity">
    <text evidence="7">Belongs to the binding-protein-dependent transport system permease family.</text>
</comment>
<dbReference type="Pfam" id="PF00528">
    <property type="entry name" value="BPD_transp_1"/>
    <property type="match status" value="1"/>
</dbReference>
<dbReference type="OrthoDB" id="9786495at2"/>
<feature type="transmembrane region" description="Helical" evidence="7">
    <location>
        <begin position="42"/>
        <end position="62"/>
    </location>
</feature>
<feature type="region of interest" description="Disordered" evidence="8">
    <location>
        <begin position="1"/>
        <end position="36"/>
    </location>
</feature>
<keyword evidence="5 7" id="KW-1133">Transmembrane helix</keyword>
<sequence length="295" mass="31445">MSQTLPDQPRASVPPAPPARTVPKRPDPRPAAKPAQTVAPSLWSRIPGLTTAATFVTVLLIWEGAVRLFAIPSFLLPAPSAILGSFGAVGPARWTTHVWATLRVAVMGFGLAICVAIPLAMVMMRSPFLSKTLYPLLVVVQSTPVVAIAPIIVVALGAGDLPRVVITTLITFFPLVVSTATGLAATPPELIELSRSLSAPARREMTQIRLPYAVPYIFSALKISITLAVIGAVVAEFVASDAGVGYFIQFSTSMFRMPQAWAGLVVLAAMSLILFQAVVLAQKWLFPWSLPKTTR</sequence>
<dbReference type="EMBL" id="SRPG01000066">
    <property type="protein sequence ID" value="TGN61878.1"/>
    <property type="molecule type" value="Genomic_DNA"/>
</dbReference>
<keyword evidence="6 7" id="KW-0472">Membrane</keyword>
<feature type="transmembrane region" description="Helical" evidence="7">
    <location>
        <begin position="100"/>
        <end position="121"/>
    </location>
</feature>
<dbReference type="GO" id="GO:0055085">
    <property type="term" value="P:transmembrane transport"/>
    <property type="evidence" value="ECO:0007669"/>
    <property type="project" value="InterPro"/>
</dbReference>
<feature type="domain" description="ABC transmembrane type-1" evidence="9">
    <location>
        <begin position="98"/>
        <end position="278"/>
    </location>
</feature>
<feature type="transmembrane region" description="Helical" evidence="7">
    <location>
        <begin position="259"/>
        <end position="281"/>
    </location>
</feature>
<accession>A0A4Z1BWR0</accession>
<feature type="transmembrane region" description="Helical" evidence="7">
    <location>
        <begin position="133"/>
        <end position="158"/>
    </location>
</feature>
<feature type="transmembrane region" description="Helical" evidence="7">
    <location>
        <begin position="74"/>
        <end position="94"/>
    </location>
</feature>
<evidence type="ECO:0000259" key="9">
    <source>
        <dbReference type="PROSITE" id="PS50928"/>
    </source>
</evidence>
<gene>
    <name evidence="10" type="ORF">E4L95_08790</name>
</gene>
<dbReference type="PROSITE" id="PS50928">
    <property type="entry name" value="ABC_TM1"/>
    <property type="match status" value="1"/>
</dbReference>
<evidence type="ECO:0000256" key="5">
    <source>
        <dbReference type="ARBA" id="ARBA00022989"/>
    </source>
</evidence>
<protein>
    <submittedName>
        <fullName evidence="10">ABC transporter permease subunit</fullName>
    </submittedName>
</protein>
<keyword evidence="2 7" id="KW-0813">Transport</keyword>
<evidence type="ECO:0000313" key="10">
    <source>
        <dbReference type="EMBL" id="TGN61878.1"/>
    </source>
</evidence>
<dbReference type="PANTHER" id="PTHR30151:SF20">
    <property type="entry name" value="ABC TRANSPORTER PERMEASE PROTEIN HI_0355-RELATED"/>
    <property type="match status" value="1"/>
</dbReference>
<dbReference type="InterPro" id="IPR000515">
    <property type="entry name" value="MetI-like"/>
</dbReference>
<organism evidence="10 11">
    <name type="scientific">Paracoccus liaowanqingii</name>
    <dbReference type="NCBI Taxonomy" id="2560053"/>
    <lineage>
        <taxon>Bacteria</taxon>
        <taxon>Pseudomonadati</taxon>
        <taxon>Pseudomonadota</taxon>
        <taxon>Alphaproteobacteria</taxon>
        <taxon>Rhodobacterales</taxon>
        <taxon>Paracoccaceae</taxon>
        <taxon>Paracoccus</taxon>
    </lineage>
</organism>
<comment type="subcellular location">
    <subcellularLocation>
        <location evidence="1 7">Cell membrane</location>
        <topology evidence="1 7">Multi-pass membrane protein</topology>
    </subcellularLocation>
</comment>
<dbReference type="PANTHER" id="PTHR30151">
    <property type="entry name" value="ALKANE SULFONATE ABC TRANSPORTER-RELATED, MEMBRANE SUBUNIT"/>
    <property type="match status" value="1"/>
</dbReference>
<dbReference type="Gene3D" id="1.10.3720.10">
    <property type="entry name" value="MetI-like"/>
    <property type="match status" value="1"/>
</dbReference>
<evidence type="ECO:0000256" key="7">
    <source>
        <dbReference type="RuleBase" id="RU363032"/>
    </source>
</evidence>
<evidence type="ECO:0000256" key="8">
    <source>
        <dbReference type="SAM" id="MobiDB-lite"/>
    </source>
</evidence>
<feature type="compositionally biased region" description="Low complexity" evidence="8">
    <location>
        <begin position="1"/>
        <end position="11"/>
    </location>
</feature>
<dbReference type="RefSeq" id="WP_135817294.1">
    <property type="nucleotide sequence ID" value="NZ_SRPG01000066.1"/>
</dbReference>
<dbReference type="InterPro" id="IPR035906">
    <property type="entry name" value="MetI-like_sf"/>
</dbReference>
<keyword evidence="3" id="KW-1003">Cell membrane</keyword>
<feature type="transmembrane region" description="Helical" evidence="7">
    <location>
        <begin position="212"/>
        <end position="239"/>
    </location>
</feature>
<evidence type="ECO:0000256" key="3">
    <source>
        <dbReference type="ARBA" id="ARBA00022475"/>
    </source>
</evidence>
<evidence type="ECO:0000256" key="6">
    <source>
        <dbReference type="ARBA" id="ARBA00023136"/>
    </source>
</evidence>
<proteinExistence type="inferred from homology"/>
<evidence type="ECO:0000256" key="2">
    <source>
        <dbReference type="ARBA" id="ARBA00022448"/>
    </source>
</evidence>
<name>A0A4Z1BWR0_9RHOB</name>
<evidence type="ECO:0000256" key="4">
    <source>
        <dbReference type="ARBA" id="ARBA00022692"/>
    </source>
</evidence>
<evidence type="ECO:0000313" key="11">
    <source>
        <dbReference type="Proteomes" id="UP000297972"/>
    </source>
</evidence>
<keyword evidence="4 7" id="KW-0812">Transmembrane</keyword>
<evidence type="ECO:0000256" key="1">
    <source>
        <dbReference type="ARBA" id="ARBA00004651"/>
    </source>
</evidence>